<keyword evidence="4" id="KW-0479">Metal-binding</keyword>
<keyword evidence="11" id="KW-1185">Reference proteome</keyword>
<evidence type="ECO:0000256" key="6">
    <source>
        <dbReference type="ARBA" id="ARBA00022800"/>
    </source>
</evidence>
<dbReference type="Gene3D" id="3.90.1860.10">
    <property type="entry name" value="tRNA-splicing ligase RtcB"/>
    <property type="match status" value="1"/>
</dbReference>
<proteinExistence type="predicted"/>
<dbReference type="InterPro" id="IPR001233">
    <property type="entry name" value="RtcB"/>
</dbReference>
<dbReference type="EC" id="6.5.1.8" evidence="2"/>
<comment type="cofactor">
    <cofactor evidence="1">
        <name>Mn(2+)</name>
        <dbReference type="ChEBI" id="CHEBI:29035"/>
    </cofactor>
</comment>
<evidence type="ECO:0000256" key="8">
    <source>
        <dbReference type="ARBA" id="ARBA00023211"/>
    </source>
</evidence>
<gene>
    <name evidence="10" type="ORF">P1P91_04735</name>
</gene>
<dbReference type="PANTHER" id="PTHR43749">
    <property type="entry name" value="RNA-SPLICING LIGASE RTCB"/>
    <property type="match status" value="1"/>
</dbReference>
<evidence type="ECO:0000256" key="3">
    <source>
        <dbReference type="ARBA" id="ARBA00022598"/>
    </source>
</evidence>
<keyword evidence="7" id="KW-0342">GTP-binding</keyword>
<dbReference type="InterPro" id="IPR036025">
    <property type="entry name" value="RtcB-like_sf"/>
</dbReference>
<evidence type="ECO:0000313" key="11">
    <source>
        <dbReference type="Proteomes" id="UP001301869"/>
    </source>
</evidence>
<keyword evidence="3" id="KW-0436">Ligase</keyword>
<dbReference type="InterPro" id="IPR052915">
    <property type="entry name" value="RtcB-like"/>
</dbReference>
<keyword evidence="5" id="KW-0547">Nucleotide-binding</keyword>
<reference evidence="10 11" key="1">
    <citation type="submission" date="2023-03" db="EMBL/GenBank/DDBJ databases">
        <title>Halomonas sp. nov., isolated from Korean tranditional fermented seafood 'Jeotgal'.</title>
        <authorList>
            <person name="Kim B."/>
            <person name="Shin N.-R."/>
        </authorList>
    </citation>
    <scope>NUCLEOTIDE SEQUENCE [LARGE SCALE GENOMIC DNA]</scope>
    <source>
        <strain evidence="10 11">SG2L-4</strain>
    </source>
</reference>
<sequence length="396" mass="43607">MTQTNVRPFSGKAVIDTEALPIKLWLDESELGQGALDQARDLANLPYAFRHIAIMPDSHQGYGMPIGGVLATRDAIVPNAVGVDIGCGMGSLRTDLDDIGTADLKAIMKQIRKTVPVGSAHHKTPQDEAWMPERKGELPVVEAQYDRALYQLGTLGGGNHFIEVQKGSDGHVWIMVHSGSRNLGFTVASHYHEVAKSLNEADGDPLPPDLSHLPKTSEFFALYRDEMNYCLEFALANRQLMMERVKQAFVEVMGDIDFSHFINKPHNFAAEEAHFGERVMVHRKGATRARAGEWGMIPGSQGTRSFLVTGKGEAFSFHSCSHGAGRVMSRARARKTLDFKAEAKRLKEQGVLHALRGRKDLDEAPGSYKDIDTVMRNQKDLVDVQVELAPLAVVKG</sequence>
<protein>
    <recommendedName>
        <fullName evidence="2">3'-phosphate/5'-hydroxy nucleic acid ligase</fullName>
        <ecNumber evidence="2">6.5.1.8</ecNumber>
    </recommendedName>
</protein>
<evidence type="ECO:0000256" key="5">
    <source>
        <dbReference type="ARBA" id="ARBA00022741"/>
    </source>
</evidence>
<keyword evidence="8" id="KW-0464">Manganese</keyword>
<accession>A0ABY9Z1J2</accession>
<dbReference type="SUPFAM" id="SSF103365">
    <property type="entry name" value="Hypothetical protein PH1602"/>
    <property type="match status" value="1"/>
</dbReference>
<evidence type="ECO:0000256" key="1">
    <source>
        <dbReference type="ARBA" id="ARBA00001936"/>
    </source>
</evidence>
<keyword evidence="6" id="KW-0692">RNA repair</keyword>
<comment type="catalytic activity">
    <reaction evidence="9">
        <text>a 3'-end 3'-phospho-ribonucleotide-RNA + a 5'-end dephospho-ribonucleoside-RNA + GTP = a ribonucleotidyl-ribonucleotide-RNA + GMP + diphosphate</text>
        <dbReference type="Rhea" id="RHEA:68076"/>
        <dbReference type="Rhea" id="RHEA-COMP:10463"/>
        <dbReference type="Rhea" id="RHEA-COMP:13936"/>
        <dbReference type="Rhea" id="RHEA-COMP:17355"/>
        <dbReference type="ChEBI" id="CHEBI:33019"/>
        <dbReference type="ChEBI" id="CHEBI:37565"/>
        <dbReference type="ChEBI" id="CHEBI:58115"/>
        <dbReference type="ChEBI" id="CHEBI:83062"/>
        <dbReference type="ChEBI" id="CHEBI:138284"/>
        <dbReference type="ChEBI" id="CHEBI:173118"/>
        <dbReference type="EC" id="6.5.1.8"/>
    </reaction>
</comment>
<dbReference type="EMBL" id="CP119391">
    <property type="protein sequence ID" value="WNK20988.1"/>
    <property type="molecule type" value="Genomic_DNA"/>
</dbReference>
<dbReference type="RefSeq" id="WP_311884884.1">
    <property type="nucleotide sequence ID" value="NZ_CP119391.1"/>
</dbReference>
<dbReference type="PANTHER" id="PTHR43749:SF2">
    <property type="entry name" value="RNA-SPLICING LIGASE RTCB"/>
    <property type="match status" value="1"/>
</dbReference>
<name>A0ABY9Z1J2_9GAMM</name>
<evidence type="ECO:0000256" key="4">
    <source>
        <dbReference type="ARBA" id="ARBA00022723"/>
    </source>
</evidence>
<evidence type="ECO:0000256" key="7">
    <source>
        <dbReference type="ARBA" id="ARBA00023134"/>
    </source>
</evidence>
<organism evidence="10 11">
    <name type="scientific">Halomonas piscis</name>
    <dbReference type="NCBI Taxonomy" id="3031727"/>
    <lineage>
        <taxon>Bacteria</taxon>
        <taxon>Pseudomonadati</taxon>
        <taxon>Pseudomonadota</taxon>
        <taxon>Gammaproteobacteria</taxon>
        <taxon>Oceanospirillales</taxon>
        <taxon>Halomonadaceae</taxon>
        <taxon>Halomonas</taxon>
    </lineage>
</organism>
<dbReference type="Proteomes" id="UP001301869">
    <property type="component" value="Chromosome"/>
</dbReference>
<evidence type="ECO:0000256" key="2">
    <source>
        <dbReference type="ARBA" id="ARBA00012726"/>
    </source>
</evidence>
<dbReference type="Pfam" id="PF01139">
    <property type="entry name" value="RtcB"/>
    <property type="match status" value="1"/>
</dbReference>
<evidence type="ECO:0000313" key="10">
    <source>
        <dbReference type="EMBL" id="WNK20988.1"/>
    </source>
</evidence>
<evidence type="ECO:0000256" key="9">
    <source>
        <dbReference type="ARBA" id="ARBA00047746"/>
    </source>
</evidence>